<dbReference type="PRINTS" id="PR01415">
    <property type="entry name" value="ANKYRIN"/>
</dbReference>
<dbReference type="InterPro" id="IPR011009">
    <property type="entry name" value="Kinase-like_dom_sf"/>
</dbReference>
<evidence type="ECO:0000259" key="5">
    <source>
        <dbReference type="PROSITE" id="PS50011"/>
    </source>
</evidence>
<dbReference type="Pfam" id="PF12796">
    <property type="entry name" value="Ank_2"/>
    <property type="match status" value="1"/>
</dbReference>
<feature type="compositionally biased region" description="Polar residues" evidence="4">
    <location>
        <begin position="315"/>
        <end position="324"/>
    </location>
</feature>
<dbReference type="PROSITE" id="PS00108">
    <property type="entry name" value="PROTEIN_KINASE_ST"/>
    <property type="match status" value="1"/>
</dbReference>
<keyword evidence="7" id="KW-1185">Reference proteome</keyword>
<evidence type="ECO:0000256" key="2">
    <source>
        <dbReference type="ARBA" id="ARBA00023043"/>
    </source>
</evidence>
<name>A0A9W9Q0G5_9EURO</name>
<feature type="region of interest" description="Disordered" evidence="4">
    <location>
        <begin position="315"/>
        <end position="337"/>
    </location>
</feature>
<dbReference type="InterPro" id="IPR000719">
    <property type="entry name" value="Prot_kinase_dom"/>
</dbReference>
<dbReference type="InterPro" id="IPR036770">
    <property type="entry name" value="Ankyrin_rpt-contain_sf"/>
</dbReference>
<sequence>MPTSFSEDWLLVPESKNTPADTLRWTTSISRSRVSTVDGLGFSENVTSEAMNSLESLLRAVQELKLKRLYTSDLEEPQFVAAGETFSVSQCRYQGSVVAIKRIRIDEHGKESDRRHFQRRLQSVLREILIMCHPPLAHHPNVISLLGYGWTVEEQRTSPFVSVEFASKGSLREYIKEGQSMKTKLILMGDVGAGLMALHKCGIIHGDLKMDNVVVFASLERPSGSVAKVSDFGHSILASSTPKKRTQYFGTALYNAPEVSTQRSQPIPEDQLHKCDIWAFGLCVWEILADGQVYFQHTWQSNPLYKRSSSNENSWTMVKSSSTSDTHDETLEKGGQRVSGRFDPSNLKILAVEFVNGLKIPGVGFEKGMLRPLLSRTLQTDPNKRISDLSRLPIISFWNKAPGGHYLQSKLATYTMSGDIRYSIFSRDNGPYIIWEQQQQLLQDFEAGAERAQPGKKDGSDAFQTMLCYVNAFGTSGNLAKATKFLQKAEEEGNLIARLLGPRILDGFTNTSCLRKTYSESLALCFSITQQPQMPSNVFDFKSSSISEHLSYEVFREVVLSGELEKDVIEVNGLIPNTGSSVRLRALDLSIQHGDCELVDALLHKIESNDDLNSEGKLLVIQAASRGHGSIVTRLLKAGAPITPQKSSSLLHWLFCLDEQSLTDVQSHLLENSYDLPLEALLNEASTEKFTVHSQWPFQVHGTPLAIATAAGNVAAVKVLLSLNANPLAPAFAVVEGDSSPSVTPIHLAVRYHFPMILELLWQTAFSEKQITVTRHHLSRCSALGSFPIACALSLLTNAERFAIHSSTYKEALRITILLLSTDILFQSSPEGKSALTQAIDLEDVDTVELLLQHCPVLASRKLEQPNCQEMFTYPLHFAVQIGSCRDTEESVSILKLILQLDPVAIDRLDSSSVKPIHVAAMGTSTRIMEYLLSLGTSCDDLDCHGQSPLHFCITASNAKLLLSKGANIDQKDKLGFTAAHSAASKGNEDVLQALINAGGNLSSQDNKIGTPLHCAIERKSRTMAEMLLKAGADINAQDKHGRTPLLMAMNIGRSDLVLFLFENGAHPFIEDNAGSSPFLMSLAWESSNILSRFQNHSYFEQISWEAKLKALYFAAESGEPKPLKEYLRKLPKPPTQVYDCEYPGMVSAIHKCAASCRADLLEVLLSAGFKVDSRDAAGNTPLILASRAGRGKNDTHAYLRTYTCQRLIENGADILAKHNGGLTAFKIARAHRDYPLMTLFLERVLEMNDLDTQARRSRILDSITDPSKEKEFCKEARAMIGNEIFEAKLIQDAVLKEEWDFIMTCIGGCFIFNDQFGSRDFNGNAGWGMTDLDMVRYYSALKDRDMVRWIFLEIGDPRFEGKWDVGGRNLNMEFRETKGSADELLWPGQAKILSNLDRSILMGPIQYIHALDTVPVGRRVSMGLRSMKFQAPLDLEDVSEYELDHMIDMIRMNIQEVDALSKILQDWHNKRNQIRDHGDKMDDLEWARGQIEKIQLNLDAPTQTHSSLMTSCSAKQSKPEWKALYQREQAGSEKLTNLSEAVNTATEQLDRALDMKRGNV</sequence>
<evidence type="ECO:0000256" key="1">
    <source>
        <dbReference type="ARBA" id="ARBA00022737"/>
    </source>
</evidence>
<protein>
    <recommendedName>
        <fullName evidence="5">Protein kinase domain-containing protein</fullName>
    </recommendedName>
</protein>
<evidence type="ECO:0000256" key="4">
    <source>
        <dbReference type="SAM" id="MobiDB-lite"/>
    </source>
</evidence>
<dbReference type="SMART" id="SM00220">
    <property type="entry name" value="S_TKc"/>
    <property type="match status" value="1"/>
</dbReference>
<dbReference type="Pfam" id="PF00069">
    <property type="entry name" value="Pkinase"/>
    <property type="match status" value="1"/>
</dbReference>
<evidence type="ECO:0000313" key="6">
    <source>
        <dbReference type="EMBL" id="KAJ5316087.1"/>
    </source>
</evidence>
<dbReference type="PANTHER" id="PTHR24198">
    <property type="entry name" value="ANKYRIN REPEAT AND PROTEIN KINASE DOMAIN-CONTAINING PROTEIN"/>
    <property type="match status" value="1"/>
</dbReference>
<dbReference type="PROSITE" id="PS50011">
    <property type="entry name" value="PROTEIN_KINASE_DOM"/>
    <property type="match status" value="1"/>
</dbReference>
<feature type="domain" description="Protein kinase" evidence="5">
    <location>
        <begin position="74"/>
        <end position="398"/>
    </location>
</feature>
<dbReference type="SUPFAM" id="SSF56112">
    <property type="entry name" value="Protein kinase-like (PK-like)"/>
    <property type="match status" value="1"/>
</dbReference>
<feature type="compositionally biased region" description="Basic and acidic residues" evidence="4">
    <location>
        <begin position="325"/>
        <end position="335"/>
    </location>
</feature>
<dbReference type="PROSITE" id="PS50297">
    <property type="entry name" value="ANK_REP_REGION"/>
    <property type="match status" value="3"/>
</dbReference>
<dbReference type="InterPro" id="IPR002110">
    <property type="entry name" value="Ankyrin_rpt"/>
</dbReference>
<dbReference type="Gene3D" id="1.10.510.10">
    <property type="entry name" value="Transferase(Phosphotransferase) domain 1"/>
    <property type="match status" value="1"/>
</dbReference>
<evidence type="ECO:0000256" key="3">
    <source>
        <dbReference type="PROSITE-ProRule" id="PRU00023"/>
    </source>
</evidence>
<feature type="repeat" description="ANK" evidence="3">
    <location>
        <begin position="1041"/>
        <end position="1073"/>
    </location>
</feature>
<dbReference type="EMBL" id="JAPZBO010000005">
    <property type="protein sequence ID" value="KAJ5316087.1"/>
    <property type="molecule type" value="Genomic_DNA"/>
</dbReference>
<dbReference type="GO" id="GO:0005524">
    <property type="term" value="F:ATP binding"/>
    <property type="evidence" value="ECO:0007669"/>
    <property type="project" value="InterPro"/>
</dbReference>
<dbReference type="InterPro" id="IPR008271">
    <property type="entry name" value="Ser/Thr_kinase_AS"/>
</dbReference>
<reference evidence="6" key="2">
    <citation type="journal article" date="2023" name="IMA Fungus">
        <title>Comparative genomic study of the Penicillium genus elucidates a diverse pangenome and 15 lateral gene transfer events.</title>
        <authorList>
            <person name="Petersen C."/>
            <person name="Sorensen T."/>
            <person name="Nielsen M.R."/>
            <person name="Sondergaard T.E."/>
            <person name="Sorensen J.L."/>
            <person name="Fitzpatrick D.A."/>
            <person name="Frisvad J.C."/>
            <person name="Nielsen K.L."/>
        </authorList>
    </citation>
    <scope>NUCLEOTIDE SEQUENCE</scope>
    <source>
        <strain evidence="6">IBT 21472</strain>
    </source>
</reference>
<dbReference type="GO" id="GO:0004672">
    <property type="term" value="F:protein kinase activity"/>
    <property type="evidence" value="ECO:0007669"/>
    <property type="project" value="InterPro"/>
</dbReference>
<dbReference type="SMART" id="SM00248">
    <property type="entry name" value="ANK"/>
    <property type="match status" value="13"/>
</dbReference>
<organism evidence="6 7">
    <name type="scientific">Penicillium atrosanguineum</name>
    <dbReference type="NCBI Taxonomy" id="1132637"/>
    <lineage>
        <taxon>Eukaryota</taxon>
        <taxon>Fungi</taxon>
        <taxon>Dikarya</taxon>
        <taxon>Ascomycota</taxon>
        <taxon>Pezizomycotina</taxon>
        <taxon>Eurotiomycetes</taxon>
        <taxon>Eurotiomycetidae</taxon>
        <taxon>Eurotiales</taxon>
        <taxon>Aspergillaceae</taxon>
        <taxon>Penicillium</taxon>
    </lineage>
</organism>
<gene>
    <name evidence="6" type="ORF">N7476_006394</name>
</gene>
<feature type="repeat" description="ANK" evidence="3">
    <location>
        <begin position="1011"/>
        <end position="1040"/>
    </location>
</feature>
<dbReference type="Proteomes" id="UP001147746">
    <property type="component" value="Unassembled WGS sequence"/>
</dbReference>
<feature type="repeat" description="ANK" evidence="3">
    <location>
        <begin position="975"/>
        <end position="1007"/>
    </location>
</feature>
<dbReference type="GO" id="GO:0005737">
    <property type="term" value="C:cytoplasm"/>
    <property type="evidence" value="ECO:0007669"/>
    <property type="project" value="TreeGrafter"/>
</dbReference>
<dbReference type="PANTHER" id="PTHR24198:SF165">
    <property type="entry name" value="ANKYRIN REPEAT-CONTAINING PROTEIN-RELATED"/>
    <property type="match status" value="1"/>
</dbReference>
<proteinExistence type="predicted"/>
<dbReference type="PROSITE" id="PS50088">
    <property type="entry name" value="ANK_REPEAT"/>
    <property type="match status" value="3"/>
</dbReference>
<keyword evidence="1" id="KW-0677">Repeat</keyword>
<accession>A0A9W9Q0G5</accession>
<keyword evidence="2 3" id="KW-0040">ANK repeat</keyword>
<dbReference type="SUPFAM" id="SSF48403">
    <property type="entry name" value="Ankyrin repeat"/>
    <property type="match status" value="3"/>
</dbReference>
<comment type="caution">
    <text evidence="6">The sequence shown here is derived from an EMBL/GenBank/DDBJ whole genome shotgun (WGS) entry which is preliminary data.</text>
</comment>
<evidence type="ECO:0000313" key="7">
    <source>
        <dbReference type="Proteomes" id="UP001147746"/>
    </source>
</evidence>
<dbReference type="Gene3D" id="1.25.40.20">
    <property type="entry name" value="Ankyrin repeat-containing domain"/>
    <property type="match status" value="3"/>
</dbReference>
<reference evidence="6" key="1">
    <citation type="submission" date="2022-12" db="EMBL/GenBank/DDBJ databases">
        <authorList>
            <person name="Petersen C."/>
        </authorList>
    </citation>
    <scope>NUCLEOTIDE SEQUENCE</scope>
    <source>
        <strain evidence="6">IBT 21472</strain>
    </source>
</reference>